<evidence type="ECO:0000256" key="7">
    <source>
        <dbReference type="ARBA" id="ARBA00023040"/>
    </source>
</evidence>
<keyword evidence="5 12" id="KW-0812">Transmembrane</keyword>
<gene>
    <name evidence="13" type="primary">Olfr481</name>
    <name evidence="13" type="ORF">ANHRUF_R00007</name>
</gene>
<accession>A0A7L3GDF7</accession>
<evidence type="ECO:0000256" key="12">
    <source>
        <dbReference type="SAM" id="Phobius"/>
    </source>
</evidence>
<dbReference type="PRINTS" id="PR00245">
    <property type="entry name" value="OLFACTORYR"/>
</dbReference>
<organism evidence="13 14">
    <name type="scientific">Anhinga rufa</name>
    <name type="common">African darter</name>
    <dbReference type="NCBI Taxonomy" id="317792"/>
    <lineage>
        <taxon>Eukaryota</taxon>
        <taxon>Metazoa</taxon>
        <taxon>Chordata</taxon>
        <taxon>Craniata</taxon>
        <taxon>Vertebrata</taxon>
        <taxon>Euteleostomi</taxon>
        <taxon>Archelosauria</taxon>
        <taxon>Archosauria</taxon>
        <taxon>Dinosauria</taxon>
        <taxon>Saurischia</taxon>
        <taxon>Theropoda</taxon>
        <taxon>Coelurosauria</taxon>
        <taxon>Aves</taxon>
        <taxon>Neognathae</taxon>
        <taxon>Neoaves</taxon>
        <taxon>Aequornithes</taxon>
        <taxon>Suliformes</taxon>
        <taxon>Anhingidae</taxon>
        <taxon>Anhinga</taxon>
    </lineage>
</organism>
<feature type="transmembrane region" description="Helical" evidence="12">
    <location>
        <begin position="21"/>
        <end position="41"/>
    </location>
</feature>
<keyword evidence="14" id="KW-1185">Reference proteome</keyword>
<dbReference type="InterPro" id="IPR000725">
    <property type="entry name" value="Olfact_rcpt"/>
</dbReference>
<keyword evidence="6 12" id="KW-1133">Transmembrane helix</keyword>
<dbReference type="PANTHER" id="PTHR48018">
    <property type="entry name" value="OLFACTORY RECEPTOR"/>
    <property type="match status" value="1"/>
</dbReference>
<keyword evidence="10" id="KW-0325">Glycoprotein</keyword>
<evidence type="ECO:0000256" key="8">
    <source>
        <dbReference type="ARBA" id="ARBA00023136"/>
    </source>
</evidence>
<dbReference type="Proteomes" id="UP000528690">
    <property type="component" value="Unassembled WGS sequence"/>
</dbReference>
<dbReference type="OrthoDB" id="9975554at2759"/>
<proteinExistence type="inferred from homology"/>
<keyword evidence="8 12" id="KW-0472">Membrane</keyword>
<dbReference type="FunFam" id="1.10.1220.70:FF:000001">
    <property type="entry name" value="Olfactory receptor"/>
    <property type="match status" value="1"/>
</dbReference>
<dbReference type="GO" id="GO:0004984">
    <property type="term" value="F:olfactory receptor activity"/>
    <property type="evidence" value="ECO:0007669"/>
    <property type="project" value="InterPro"/>
</dbReference>
<keyword evidence="4" id="KW-1003">Cell membrane</keyword>
<evidence type="ECO:0000256" key="4">
    <source>
        <dbReference type="ARBA" id="ARBA00022475"/>
    </source>
</evidence>
<dbReference type="EMBL" id="VZTV01043273">
    <property type="protein sequence ID" value="NXT89870.1"/>
    <property type="molecule type" value="Genomic_DNA"/>
</dbReference>
<evidence type="ECO:0000256" key="2">
    <source>
        <dbReference type="ARBA" id="ARBA00004651"/>
    </source>
</evidence>
<evidence type="ECO:0000256" key="5">
    <source>
        <dbReference type="ARBA" id="ARBA00022692"/>
    </source>
</evidence>
<evidence type="ECO:0000256" key="6">
    <source>
        <dbReference type="ARBA" id="ARBA00022989"/>
    </source>
</evidence>
<evidence type="ECO:0000256" key="3">
    <source>
        <dbReference type="ARBA" id="ARBA00010663"/>
    </source>
</evidence>
<comment type="subcellular location">
    <subcellularLocation>
        <location evidence="2">Cell membrane</location>
        <topology evidence="2">Multi-pass membrane protein</topology>
    </subcellularLocation>
</comment>
<dbReference type="SUPFAM" id="SSF81321">
    <property type="entry name" value="Family A G protein-coupled receptor-like"/>
    <property type="match status" value="1"/>
</dbReference>
<evidence type="ECO:0000256" key="1">
    <source>
        <dbReference type="ARBA" id="ARBA00002936"/>
    </source>
</evidence>
<evidence type="ECO:0000313" key="14">
    <source>
        <dbReference type="Proteomes" id="UP000528690"/>
    </source>
</evidence>
<evidence type="ECO:0000256" key="9">
    <source>
        <dbReference type="ARBA" id="ARBA00023170"/>
    </source>
</evidence>
<evidence type="ECO:0000256" key="10">
    <source>
        <dbReference type="ARBA" id="ARBA00023180"/>
    </source>
</evidence>
<dbReference type="AlphaFoldDB" id="A0A7L3GDF7"/>
<sequence>ILTAILRLNSAEGWLNTFSTCTSHLTVVTLFFRTVFFIYVYAGSHFSADEDKVVVVTYTLVMPMLNPLIYSLRNKEMK</sequence>
<evidence type="ECO:0000313" key="13">
    <source>
        <dbReference type="EMBL" id="NXT89870.1"/>
    </source>
</evidence>
<dbReference type="Gene3D" id="1.10.1220.70">
    <property type="match status" value="1"/>
</dbReference>
<evidence type="ECO:0000256" key="11">
    <source>
        <dbReference type="ARBA" id="ARBA00023224"/>
    </source>
</evidence>
<comment type="caution">
    <text evidence="13">The sequence shown here is derived from an EMBL/GenBank/DDBJ whole genome shotgun (WGS) entry which is preliminary data.</text>
</comment>
<reference evidence="13 14" key="1">
    <citation type="submission" date="2019-09" db="EMBL/GenBank/DDBJ databases">
        <title>Bird 10,000 Genomes (B10K) Project - Family phase.</title>
        <authorList>
            <person name="Zhang G."/>
        </authorList>
    </citation>
    <scope>NUCLEOTIDE SEQUENCE [LARGE SCALE GENOMIC DNA]</scope>
    <source>
        <strain evidence="13">B10K-DU-029-28</strain>
    </source>
</reference>
<feature type="non-terminal residue" evidence="13">
    <location>
        <position position="1"/>
    </location>
</feature>
<protein>
    <submittedName>
        <fullName evidence="13">OL481 protein</fullName>
    </submittedName>
</protein>
<comment type="similarity">
    <text evidence="3">Belongs to the G-protein coupled receptor 1 family.</text>
</comment>
<dbReference type="GO" id="GO:0005886">
    <property type="term" value="C:plasma membrane"/>
    <property type="evidence" value="ECO:0007669"/>
    <property type="project" value="UniProtKB-SubCell"/>
</dbReference>
<dbReference type="Pfam" id="PF13853">
    <property type="entry name" value="7tm_4"/>
    <property type="match status" value="1"/>
</dbReference>
<comment type="function">
    <text evidence="1">Odorant receptor.</text>
</comment>
<dbReference type="GO" id="GO:0004930">
    <property type="term" value="F:G protein-coupled receptor activity"/>
    <property type="evidence" value="ECO:0007669"/>
    <property type="project" value="UniProtKB-KW"/>
</dbReference>
<keyword evidence="9" id="KW-0675">Receptor</keyword>
<feature type="transmembrane region" description="Helical" evidence="12">
    <location>
        <begin position="53"/>
        <end position="72"/>
    </location>
</feature>
<name>A0A7L3GDF7_9AVES</name>
<keyword evidence="11" id="KW-0807">Transducer</keyword>
<keyword evidence="7" id="KW-0297">G-protein coupled receptor</keyword>
<feature type="non-terminal residue" evidence="13">
    <location>
        <position position="78"/>
    </location>
</feature>